<reference evidence="1" key="1">
    <citation type="submission" date="2021-10" db="EMBL/GenBank/DDBJ databases">
        <title>Melipona bicolor Genome sequencing and assembly.</title>
        <authorList>
            <person name="Araujo N.S."/>
            <person name="Arias M.C."/>
        </authorList>
    </citation>
    <scope>NUCLEOTIDE SEQUENCE</scope>
    <source>
        <strain evidence="1">USP_2M_L1-L4_2017</strain>
        <tissue evidence="1">Whole body</tissue>
    </source>
</reference>
<comment type="caution">
    <text evidence="1">The sequence shown here is derived from an EMBL/GenBank/DDBJ whole genome shotgun (WGS) entry which is preliminary data.</text>
</comment>
<dbReference type="Proteomes" id="UP001177670">
    <property type="component" value="Unassembled WGS sequence"/>
</dbReference>
<accession>A0AA40GFV0</accession>
<evidence type="ECO:0000313" key="1">
    <source>
        <dbReference type="EMBL" id="KAK1136584.1"/>
    </source>
</evidence>
<gene>
    <name evidence="1" type="ORF">K0M31_001130</name>
</gene>
<name>A0AA40GFV0_9HYME</name>
<evidence type="ECO:0000313" key="2">
    <source>
        <dbReference type="Proteomes" id="UP001177670"/>
    </source>
</evidence>
<organism evidence="1 2">
    <name type="scientific">Melipona bicolor</name>
    <dbReference type="NCBI Taxonomy" id="60889"/>
    <lineage>
        <taxon>Eukaryota</taxon>
        <taxon>Metazoa</taxon>
        <taxon>Ecdysozoa</taxon>
        <taxon>Arthropoda</taxon>
        <taxon>Hexapoda</taxon>
        <taxon>Insecta</taxon>
        <taxon>Pterygota</taxon>
        <taxon>Neoptera</taxon>
        <taxon>Endopterygota</taxon>
        <taxon>Hymenoptera</taxon>
        <taxon>Apocrita</taxon>
        <taxon>Aculeata</taxon>
        <taxon>Apoidea</taxon>
        <taxon>Anthophila</taxon>
        <taxon>Apidae</taxon>
        <taxon>Melipona</taxon>
    </lineage>
</organism>
<dbReference type="EMBL" id="JAHYIQ010000001">
    <property type="protein sequence ID" value="KAK1136584.1"/>
    <property type="molecule type" value="Genomic_DNA"/>
</dbReference>
<dbReference type="AlphaFoldDB" id="A0AA40GFV0"/>
<proteinExistence type="predicted"/>
<sequence length="66" mass="7635">MIFSQGDSRFLDSLHLDNAWCVNNNSNNNNNNNNNRNNNSLEDMQLWSYIGRCIGINIECKEKRSA</sequence>
<keyword evidence="2" id="KW-1185">Reference proteome</keyword>
<protein>
    <submittedName>
        <fullName evidence="1">Uncharacterized protein</fullName>
    </submittedName>
</protein>